<dbReference type="EMBL" id="JAPFFF010000021">
    <property type="protein sequence ID" value="KAK8854457.1"/>
    <property type="molecule type" value="Genomic_DNA"/>
</dbReference>
<dbReference type="InterPro" id="IPR053139">
    <property type="entry name" value="Surface_bspA-like"/>
</dbReference>
<gene>
    <name evidence="1" type="ORF">M9Y10_017021</name>
</gene>
<dbReference type="InterPro" id="IPR026906">
    <property type="entry name" value="LRR_5"/>
</dbReference>
<proteinExistence type="predicted"/>
<dbReference type="Pfam" id="PF13306">
    <property type="entry name" value="LRR_5"/>
    <property type="match status" value="3"/>
</dbReference>
<dbReference type="PANTHER" id="PTHR45661">
    <property type="entry name" value="SURFACE ANTIGEN"/>
    <property type="match status" value="1"/>
</dbReference>
<dbReference type="Gene3D" id="3.80.10.10">
    <property type="entry name" value="Ribonuclease Inhibitor"/>
    <property type="match status" value="2"/>
</dbReference>
<comment type="caution">
    <text evidence="1">The sequence shown here is derived from an EMBL/GenBank/DDBJ whole genome shotgun (WGS) entry which is preliminary data.</text>
</comment>
<dbReference type="Proteomes" id="UP001470230">
    <property type="component" value="Unassembled WGS sequence"/>
</dbReference>
<evidence type="ECO:0000313" key="1">
    <source>
        <dbReference type="EMBL" id="KAK8854457.1"/>
    </source>
</evidence>
<protein>
    <recommendedName>
        <fullName evidence="3">Surface antigen BspA-like protein</fullName>
    </recommendedName>
</protein>
<dbReference type="PANTHER" id="PTHR45661:SF3">
    <property type="entry name" value="IG-LIKE DOMAIN-CONTAINING PROTEIN"/>
    <property type="match status" value="1"/>
</dbReference>
<keyword evidence="2" id="KW-1185">Reference proteome</keyword>
<name>A0ABR2HYL2_9EUKA</name>
<sequence>MDGAIVHKKLTRIIISPTNGQFIFKDDKYLIGKSNQNDTEFDKLLFVGRDINKICIPRNIKIIGSYSFSESKMEGISIPPSATKICEDAFSNCYNLRKVEIPTNSNLQTIEGGAFSCIKIVEISILPRVTKIGGKMPNRLQKVEIPKILDLQTIERYAFYSSGIDEISFPRSVTKICEYAFSDCHYLRKIKIPTNSDLRMIEENAFSFANIREIYFPESLIELKDGWCDSTPKLRRIIISPTNGQFIFKEEKYLIGKSNQNDNEFDKLLFVGRDINKICVPRNIKIIGSYSFSESKMEGISIPPSATKICEHAFSNCYNLRKVEIPTNSNLQTIEEFAFSESNIEGISFPSRVTKICKNGFSDCNKLQIIELSEESQIQLLAIRHLIHAQHLKK</sequence>
<dbReference type="InterPro" id="IPR032675">
    <property type="entry name" value="LRR_dom_sf"/>
</dbReference>
<organism evidence="1 2">
    <name type="scientific">Tritrichomonas musculus</name>
    <dbReference type="NCBI Taxonomy" id="1915356"/>
    <lineage>
        <taxon>Eukaryota</taxon>
        <taxon>Metamonada</taxon>
        <taxon>Parabasalia</taxon>
        <taxon>Tritrichomonadida</taxon>
        <taxon>Tritrichomonadidae</taxon>
        <taxon>Tritrichomonas</taxon>
    </lineage>
</organism>
<accession>A0ABR2HYL2</accession>
<evidence type="ECO:0000313" key="2">
    <source>
        <dbReference type="Proteomes" id="UP001470230"/>
    </source>
</evidence>
<dbReference type="SUPFAM" id="SSF52058">
    <property type="entry name" value="L domain-like"/>
    <property type="match status" value="1"/>
</dbReference>
<reference evidence="1 2" key="1">
    <citation type="submission" date="2024-04" db="EMBL/GenBank/DDBJ databases">
        <title>Tritrichomonas musculus Genome.</title>
        <authorList>
            <person name="Alves-Ferreira E."/>
            <person name="Grigg M."/>
            <person name="Lorenzi H."/>
            <person name="Galac M."/>
        </authorList>
    </citation>
    <scope>NUCLEOTIDE SEQUENCE [LARGE SCALE GENOMIC DNA]</scope>
    <source>
        <strain evidence="1 2">EAF2021</strain>
    </source>
</reference>
<evidence type="ECO:0008006" key="3">
    <source>
        <dbReference type="Google" id="ProtNLM"/>
    </source>
</evidence>